<reference evidence="1" key="2">
    <citation type="journal article" date="2021" name="PeerJ">
        <title>Extensive microbial diversity within the chicken gut microbiome revealed by metagenomics and culture.</title>
        <authorList>
            <person name="Gilroy R."/>
            <person name="Ravi A."/>
            <person name="Getino M."/>
            <person name="Pursley I."/>
            <person name="Horton D.L."/>
            <person name="Alikhan N.F."/>
            <person name="Baker D."/>
            <person name="Gharbi K."/>
            <person name="Hall N."/>
            <person name="Watson M."/>
            <person name="Adriaenssens E.M."/>
            <person name="Foster-Nyarko E."/>
            <person name="Jarju S."/>
            <person name="Secka A."/>
            <person name="Antonio M."/>
            <person name="Oren A."/>
            <person name="Chaudhuri R.R."/>
            <person name="La Ragione R."/>
            <person name="Hildebrand F."/>
            <person name="Pallen M.J."/>
        </authorList>
    </citation>
    <scope>NUCLEOTIDE SEQUENCE</scope>
    <source>
        <strain evidence="1">CHK187-14744</strain>
    </source>
</reference>
<sequence length="234" mass="25803">MTAHEEQRSFPRMMIMITHAEDEKKLEKVLTALNIPVLHQCRGQGTAPSEIMDIFGLSGTARLITVVILPKCRVKEVFDRLGQKMAFRRKGGGVAVTLPVTGLQNSMLRMLNREIEERIPKELEGDEAQMREKSAYSVIWVSVSGGYSDDVVDAARKAGARGGTVIKGRRRGSADAARYLGLSMQEEQDFVMIIVRNERKTEVMTAISKACGIKTDAHGVVVSLPVDDVMGLTE</sequence>
<proteinExistence type="predicted"/>
<dbReference type="Proteomes" id="UP000824164">
    <property type="component" value="Unassembled WGS sequence"/>
</dbReference>
<evidence type="ECO:0000313" key="1">
    <source>
        <dbReference type="EMBL" id="HIU03468.1"/>
    </source>
</evidence>
<dbReference type="InterPro" id="IPR011322">
    <property type="entry name" value="N-reg_PII-like_a/b"/>
</dbReference>
<evidence type="ECO:0000313" key="2">
    <source>
        <dbReference type="Proteomes" id="UP000824164"/>
    </source>
</evidence>
<dbReference type="Gene3D" id="3.30.70.120">
    <property type="match status" value="1"/>
</dbReference>
<name>A0A9D1KXG5_9FIRM</name>
<dbReference type="AlphaFoldDB" id="A0A9D1KXG5"/>
<accession>A0A9D1KXG5</accession>
<protein>
    <submittedName>
        <fullName evidence="1">Transcriptional regulator</fullName>
    </submittedName>
</protein>
<organism evidence="1 2">
    <name type="scientific">Candidatus Onthocola gallistercoris</name>
    <dbReference type="NCBI Taxonomy" id="2840876"/>
    <lineage>
        <taxon>Bacteria</taxon>
        <taxon>Bacillati</taxon>
        <taxon>Bacillota</taxon>
        <taxon>Bacilli</taxon>
        <taxon>Candidatus Onthocola</taxon>
    </lineage>
</organism>
<gene>
    <name evidence="1" type="ORF">IAB63_09485</name>
</gene>
<dbReference type="SUPFAM" id="SSF54913">
    <property type="entry name" value="GlnB-like"/>
    <property type="match status" value="1"/>
</dbReference>
<dbReference type="EMBL" id="DVLT01000056">
    <property type="protein sequence ID" value="HIU03468.1"/>
    <property type="molecule type" value="Genomic_DNA"/>
</dbReference>
<reference evidence="1" key="1">
    <citation type="submission" date="2020-10" db="EMBL/GenBank/DDBJ databases">
        <authorList>
            <person name="Gilroy R."/>
        </authorList>
    </citation>
    <scope>NUCLEOTIDE SEQUENCE</scope>
    <source>
        <strain evidence="1">CHK187-14744</strain>
    </source>
</reference>
<comment type="caution">
    <text evidence="1">The sequence shown here is derived from an EMBL/GenBank/DDBJ whole genome shotgun (WGS) entry which is preliminary data.</text>
</comment>
<dbReference type="InterPro" id="IPR015867">
    <property type="entry name" value="N-reg_PII/ATP_PRibTrfase_C"/>
</dbReference>